<dbReference type="EMBL" id="SNYK01000001">
    <property type="protein sequence ID" value="TDQ40036.1"/>
    <property type="molecule type" value="Genomic_DNA"/>
</dbReference>
<dbReference type="PROSITE" id="PS50885">
    <property type="entry name" value="HAMP"/>
    <property type="match status" value="1"/>
</dbReference>
<dbReference type="InterPro" id="IPR036097">
    <property type="entry name" value="HisK_dim/P_sf"/>
</dbReference>
<feature type="transmembrane region" description="Helical" evidence="10">
    <location>
        <begin position="148"/>
        <end position="167"/>
    </location>
</feature>
<dbReference type="RefSeq" id="WP_101496745.1">
    <property type="nucleotide sequence ID" value="NZ_LNJZ01000007.1"/>
</dbReference>
<dbReference type="SUPFAM" id="SSF158472">
    <property type="entry name" value="HAMP domain-like"/>
    <property type="match status" value="1"/>
</dbReference>
<keyword evidence="8 13" id="KW-0418">Kinase</keyword>
<evidence type="ECO:0000256" key="9">
    <source>
        <dbReference type="ARBA" id="ARBA00022840"/>
    </source>
</evidence>
<gene>
    <name evidence="13" type="ORF">DFQ45_101169</name>
</gene>
<evidence type="ECO:0000256" key="1">
    <source>
        <dbReference type="ARBA" id="ARBA00000085"/>
    </source>
</evidence>
<dbReference type="InterPro" id="IPR003660">
    <property type="entry name" value="HAMP_dom"/>
</dbReference>
<evidence type="ECO:0000256" key="4">
    <source>
        <dbReference type="ARBA" id="ARBA00022475"/>
    </source>
</evidence>
<organism evidence="13 14">
    <name type="scientific">Thiopseudomonas denitrificans</name>
    <dbReference type="NCBI Taxonomy" id="1501432"/>
    <lineage>
        <taxon>Bacteria</taxon>
        <taxon>Pseudomonadati</taxon>
        <taxon>Pseudomonadota</taxon>
        <taxon>Gammaproteobacteria</taxon>
        <taxon>Pseudomonadales</taxon>
        <taxon>Pseudomonadaceae</taxon>
        <taxon>Thiopseudomonas</taxon>
    </lineage>
</organism>
<evidence type="ECO:0000256" key="5">
    <source>
        <dbReference type="ARBA" id="ARBA00022553"/>
    </source>
</evidence>
<dbReference type="InterPro" id="IPR036890">
    <property type="entry name" value="HATPase_C_sf"/>
</dbReference>
<dbReference type="SMART" id="SM00304">
    <property type="entry name" value="HAMP"/>
    <property type="match status" value="1"/>
</dbReference>
<evidence type="ECO:0000256" key="8">
    <source>
        <dbReference type="ARBA" id="ARBA00022777"/>
    </source>
</evidence>
<dbReference type="Pfam" id="PF00512">
    <property type="entry name" value="HisKA"/>
    <property type="match status" value="1"/>
</dbReference>
<dbReference type="InterPro" id="IPR004358">
    <property type="entry name" value="Sig_transdc_His_kin-like_C"/>
</dbReference>
<dbReference type="InterPro" id="IPR003661">
    <property type="entry name" value="HisK_dim/P_dom"/>
</dbReference>
<dbReference type="Pfam" id="PF00672">
    <property type="entry name" value="HAMP"/>
    <property type="match status" value="1"/>
</dbReference>
<evidence type="ECO:0000256" key="2">
    <source>
        <dbReference type="ARBA" id="ARBA00004651"/>
    </source>
</evidence>
<reference evidence="13 14" key="1">
    <citation type="submission" date="2019-03" db="EMBL/GenBank/DDBJ databases">
        <title>Genomic Encyclopedia of Type Strains, Phase IV (KMG-IV): sequencing the most valuable type-strain genomes for metagenomic binning, comparative biology and taxonomic classification.</title>
        <authorList>
            <person name="Goeker M."/>
        </authorList>
    </citation>
    <scope>NUCLEOTIDE SEQUENCE [LARGE SCALE GENOMIC DNA]</scope>
    <source>
        <strain evidence="13 14">DSM 28679</strain>
    </source>
</reference>
<evidence type="ECO:0000313" key="13">
    <source>
        <dbReference type="EMBL" id="TDQ40036.1"/>
    </source>
</evidence>
<evidence type="ECO:0000259" key="12">
    <source>
        <dbReference type="PROSITE" id="PS50885"/>
    </source>
</evidence>
<dbReference type="PANTHER" id="PTHR44936:SF10">
    <property type="entry name" value="SENSOR PROTEIN RSTB"/>
    <property type="match status" value="1"/>
</dbReference>
<dbReference type="SUPFAM" id="SSF55874">
    <property type="entry name" value="ATPase domain of HSP90 chaperone/DNA topoisomerase II/histidine kinase"/>
    <property type="match status" value="1"/>
</dbReference>
<evidence type="ECO:0000313" key="14">
    <source>
        <dbReference type="Proteomes" id="UP000294575"/>
    </source>
</evidence>
<comment type="catalytic activity">
    <reaction evidence="1">
        <text>ATP + protein L-histidine = ADP + protein N-phospho-L-histidine.</text>
        <dbReference type="EC" id="2.7.13.3"/>
    </reaction>
</comment>
<name>A0A4R6U2Z7_9GAMM</name>
<sequence length="441" mass="49982">MRSIFWRILGVLWLALILTGALTFLVTRLFNQDSWLLSQHPGLKNLSAQWLEHYSRAQLKPAQQVLQQARRAHHIDVQVFAEDGQMIASNGRMRGNERANEIEELHRSTWRRLTQEVSLNPEQNLLFVYRMPPMEISKWQRSRITGPGAMLIIAVLVITLASLLLTLSITRPLTRLRNAVHELGETAYQQDSLARMARRRDEFGVLARDFNRMGQRLQGLLSSQRQLLRDVSHELRSPLARLQVGLALTERATEEKRKELWPRLRLECERLDSLIDEILTLARITREQPNPEQVQLLPLLTGLVEDARLLEPEQQIQLDCPAGLELHTDARTLERVLDNLMRNALRFNPVGKAISLSARMQPDGQGILLQIRDQGPGAPADLLDRLAEPFVRAAGQSANGYGLGLTIALRCVEQLKGRLELGNHIEGGFVASIHLPAGRIE</sequence>
<keyword evidence="4" id="KW-1003">Cell membrane</keyword>
<dbReference type="Proteomes" id="UP000294575">
    <property type="component" value="Unassembled WGS sequence"/>
</dbReference>
<protein>
    <recommendedName>
        <fullName evidence="3">histidine kinase</fullName>
        <ecNumber evidence="3">2.7.13.3</ecNumber>
    </recommendedName>
</protein>
<dbReference type="Gene3D" id="6.10.340.10">
    <property type="match status" value="1"/>
</dbReference>
<keyword evidence="7" id="KW-0547">Nucleotide-binding</keyword>
<dbReference type="OrthoDB" id="9804645at2"/>
<dbReference type="GO" id="GO:0005886">
    <property type="term" value="C:plasma membrane"/>
    <property type="evidence" value="ECO:0007669"/>
    <property type="project" value="UniProtKB-SubCell"/>
</dbReference>
<keyword evidence="10" id="KW-1133">Transmembrane helix</keyword>
<dbReference type="AlphaFoldDB" id="A0A4R6U2Z7"/>
<dbReference type="InterPro" id="IPR005467">
    <property type="entry name" value="His_kinase_dom"/>
</dbReference>
<evidence type="ECO:0000256" key="3">
    <source>
        <dbReference type="ARBA" id="ARBA00012438"/>
    </source>
</evidence>
<dbReference type="SMART" id="SM00387">
    <property type="entry name" value="HATPase_c"/>
    <property type="match status" value="1"/>
</dbReference>
<dbReference type="GO" id="GO:0005524">
    <property type="term" value="F:ATP binding"/>
    <property type="evidence" value="ECO:0007669"/>
    <property type="project" value="UniProtKB-KW"/>
</dbReference>
<dbReference type="InterPro" id="IPR050980">
    <property type="entry name" value="2C_sensor_his_kinase"/>
</dbReference>
<feature type="domain" description="Histidine kinase" evidence="11">
    <location>
        <begin position="230"/>
        <end position="439"/>
    </location>
</feature>
<keyword evidence="14" id="KW-1185">Reference proteome</keyword>
<keyword evidence="5" id="KW-0597">Phosphoprotein</keyword>
<accession>A0A4R6U2Z7</accession>
<dbReference type="PANTHER" id="PTHR44936">
    <property type="entry name" value="SENSOR PROTEIN CREC"/>
    <property type="match status" value="1"/>
</dbReference>
<dbReference type="PROSITE" id="PS50109">
    <property type="entry name" value="HIS_KIN"/>
    <property type="match status" value="1"/>
</dbReference>
<dbReference type="InterPro" id="IPR003594">
    <property type="entry name" value="HATPase_dom"/>
</dbReference>
<dbReference type="Gene3D" id="3.30.565.10">
    <property type="entry name" value="Histidine kinase-like ATPase, C-terminal domain"/>
    <property type="match status" value="1"/>
</dbReference>
<evidence type="ECO:0000259" key="11">
    <source>
        <dbReference type="PROSITE" id="PS50109"/>
    </source>
</evidence>
<dbReference type="SUPFAM" id="SSF47384">
    <property type="entry name" value="Homodimeric domain of signal transducing histidine kinase"/>
    <property type="match status" value="1"/>
</dbReference>
<evidence type="ECO:0000256" key="7">
    <source>
        <dbReference type="ARBA" id="ARBA00022741"/>
    </source>
</evidence>
<dbReference type="CDD" id="cd00082">
    <property type="entry name" value="HisKA"/>
    <property type="match status" value="1"/>
</dbReference>
<dbReference type="Pfam" id="PF02518">
    <property type="entry name" value="HATPase_c"/>
    <property type="match status" value="1"/>
</dbReference>
<keyword evidence="9" id="KW-0067">ATP-binding</keyword>
<keyword evidence="10" id="KW-0472">Membrane</keyword>
<comment type="caution">
    <text evidence="13">The sequence shown here is derived from an EMBL/GenBank/DDBJ whole genome shotgun (WGS) entry which is preliminary data.</text>
</comment>
<evidence type="ECO:0000256" key="10">
    <source>
        <dbReference type="SAM" id="Phobius"/>
    </source>
</evidence>
<dbReference type="SMART" id="SM00388">
    <property type="entry name" value="HisKA"/>
    <property type="match status" value="1"/>
</dbReference>
<keyword evidence="6" id="KW-0808">Transferase</keyword>
<evidence type="ECO:0000256" key="6">
    <source>
        <dbReference type="ARBA" id="ARBA00022679"/>
    </source>
</evidence>
<dbReference type="GO" id="GO:0000155">
    <property type="term" value="F:phosphorelay sensor kinase activity"/>
    <property type="evidence" value="ECO:0007669"/>
    <property type="project" value="InterPro"/>
</dbReference>
<dbReference type="CDD" id="cd06225">
    <property type="entry name" value="HAMP"/>
    <property type="match status" value="1"/>
</dbReference>
<dbReference type="Gene3D" id="1.10.287.130">
    <property type="match status" value="1"/>
</dbReference>
<comment type="subcellular location">
    <subcellularLocation>
        <location evidence="2">Cell membrane</location>
        <topology evidence="2">Multi-pass membrane protein</topology>
    </subcellularLocation>
</comment>
<proteinExistence type="predicted"/>
<feature type="domain" description="HAMP" evidence="12">
    <location>
        <begin position="167"/>
        <end position="222"/>
    </location>
</feature>
<dbReference type="EC" id="2.7.13.3" evidence="3"/>
<dbReference type="PRINTS" id="PR00344">
    <property type="entry name" value="BCTRLSENSOR"/>
</dbReference>
<keyword evidence="10" id="KW-0812">Transmembrane</keyword>